<reference evidence="1 2" key="1">
    <citation type="submission" date="2016-11" db="EMBL/GenBank/DDBJ databases">
        <authorList>
            <person name="Varghese N."/>
            <person name="Submissions S."/>
        </authorList>
    </citation>
    <scope>NUCLEOTIDE SEQUENCE [LARGE SCALE GENOMIC DNA]</scope>
    <source>
        <strain evidence="1 2">DSM 17919</strain>
    </source>
</reference>
<protein>
    <submittedName>
        <fullName evidence="1">Uncharacterized protein</fullName>
    </submittedName>
</protein>
<proteinExistence type="predicted"/>
<comment type="caution">
    <text evidence="1">The sequence shown here is derived from an EMBL/GenBank/DDBJ whole genome shotgun (WGS) entry which is preliminary data.</text>
</comment>
<evidence type="ECO:0000313" key="2">
    <source>
        <dbReference type="Proteomes" id="UP000184001"/>
    </source>
</evidence>
<organism evidence="1 2">
    <name type="scientific">Halodesulfovibrio aestuarii</name>
    <dbReference type="NCBI Taxonomy" id="126333"/>
    <lineage>
        <taxon>Bacteria</taxon>
        <taxon>Pseudomonadati</taxon>
        <taxon>Thermodesulfobacteriota</taxon>
        <taxon>Desulfovibrionia</taxon>
        <taxon>Desulfovibrionales</taxon>
        <taxon>Desulfovibrionaceae</taxon>
        <taxon>Halodesulfovibrio</taxon>
    </lineage>
</organism>
<dbReference type="Gene3D" id="1.10.510.10">
    <property type="entry name" value="Transferase(Phosphotransferase) domain 1"/>
    <property type="match status" value="1"/>
</dbReference>
<sequence length="204" mass="23950">MNTALCAQKISEKGIAMICLRKNHKRAVYYDEEKKQYTKCFTPKLELKLKYWFGLRQYPGLNFAHIANRLNALGLKTPPVITAEKYKIITQEVEAPTLKEYLQETKDPTIEPRLIELVATILNSGIVFFDFHYENFLYKDNEFCVLDLEGYSDSFFTSRGKSGVLYRIEKHLGTHFREEVERRWVNVTLSHKISDIFQKLRGKK</sequence>
<name>A0A8G2FC96_9BACT</name>
<dbReference type="SUPFAM" id="SSF56112">
    <property type="entry name" value="Protein kinase-like (PK-like)"/>
    <property type="match status" value="1"/>
</dbReference>
<evidence type="ECO:0000313" key="1">
    <source>
        <dbReference type="EMBL" id="SHJ67252.1"/>
    </source>
</evidence>
<dbReference type="Proteomes" id="UP000184001">
    <property type="component" value="Unassembled WGS sequence"/>
</dbReference>
<gene>
    <name evidence="1" type="ORF">SAMN05660830_02976</name>
</gene>
<dbReference type="AlphaFoldDB" id="A0A8G2FC96"/>
<dbReference type="InterPro" id="IPR011009">
    <property type="entry name" value="Kinase-like_dom_sf"/>
</dbReference>
<dbReference type="EMBL" id="FQZR01000009">
    <property type="protein sequence ID" value="SHJ67252.1"/>
    <property type="molecule type" value="Genomic_DNA"/>
</dbReference>
<accession>A0A8G2FC96</accession>